<dbReference type="EMBL" id="RYYV01000012">
    <property type="protein sequence ID" value="RUL73085.1"/>
    <property type="molecule type" value="Genomic_DNA"/>
</dbReference>
<evidence type="ECO:0000256" key="14">
    <source>
        <dbReference type="PROSITE-ProRule" id="PRU01360"/>
    </source>
</evidence>
<keyword evidence="10 15" id="KW-0798">TonB box</keyword>
<keyword evidence="12 18" id="KW-0675">Receptor</keyword>
<keyword evidence="5" id="KW-0410">Iron transport</keyword>
<dbReference type="PROSITE" id="PS52016">
    <property type="entry name" value="TONB_DEPENDENT_REC_3"/>
    <property type="match status" value="1"/>
</dbReference>
<evidence type="ECO:0000313" key="19">
    <source>
        <dbReference type="Proteomes" id="UP000274358"/>
    </source>
</evidence>
<dbReference type="SUPFAM" id="SSF56935">
    <property type="entry name" value="Porins"/>
    <property type="match status" value="1"/>
</dbReference>
<dbReference type="NCBIfam" id="TIGR01783">
    <property type="entry name" value="TonB-siderophor"/>
    <property type="match status" value="1"/>
</dbReference>
<dbReference type="PANTHER" id="PTHR32552">
    <property type="entry name" value="FERRICHROME IRON RECEPTOR-RELATED"/>
    <property type="match status" value="1"/>
</dbReference>
<name>A0A3S0R2C1_9GAMM</name>
<dbReference type="RefSeq" id="WP_126685704.1">
    <property type="nucleotide sequence ID" value="NZ_RYYV01000012.1"/>
</dbReference>
<gene>
    <name evidence="18" type="ORF">EKH80_15580</name>
</gene>
<dbReference type="PANTHER" id="PTHR32552:SF68">
    <property type="entry name" value="FERRICHROME OUTER MEMBRANE TRANSPORTER_PHAGE RECEPTOR"/>
    <property type="match status" value="1"/>
</dbReference>
<evidence type="ECO:0000256" key="11">
    <source>
        <dbReference type="ARBA" id="ARBA00023136"/>
    </source>
</evidence>
<evidence type="ECO:0000259" key="16">
    <source>
        <dbReference type="Pfam" id="PF00593"/>
    </source>
</evidence>
<comment type="subcellular location">
    <subcellularLocation>
        <location evidence="1 14">Cell outer membrane</location>
        <topology evidence="1 14">Multi-pass membrane protein</topology>
    </subcellularLocation>
</comment>
<feature type="domain" description="TonB-dependent receptor plug" evidence="17">
    <location>
        <begin position="161"/>
        <end position="253"/>
    </location>
</feature>
<sequence length="809" mass="88217">MRRFAWLPAYGYLTMGVVAWTAGVVPLHAAEQSAGVRFDIPAQSLATALIAFGKQANVQVLTAGQTVEALRSHTVDDTLAPDAALARLLEGTNMSFTFVDKRTVVVKPSALASAPLPKRSPSAETTTTLLPPIQAIGLVGRDAEFMADVSGGPGRMLSDPLDVPQSVSVVTQSLLQSEQVQTIADAIRNVAGAQYVDGTGGLPIFGVRGFVAGNGMTDGMSNHILGVGDYPPMIGVERVEVPKGPQAILGDTSANNNFGGLINVILKKPQSDPIHRLTFSVGEHGEKQLGLDLAGPLDANKSLTYRLIVNGDVADRTPQGMRGQRNRYVAPSIGWSTPNTTFIAGLSWMMNRMPIPDHTVLLGTSLGTASPAGLLLDNPNDHTSVETRRLFYMLEHRFNDTWTFRSRAQYVRESMDLQRWVMVNTQPSGDLTAVAQQVRSSDTYYTLQNDLVADFGRGWMQHTVMLGFDYSRIQVGSSIDAFGNGGLGMPYNIFTGGALPTPVSQLSPDDYANGYSSGNPWRTESGLFLQDQIHFGDRLQALLAWRRTSYRLDTTHPDGTPWNLHRVRWVPNFGLVYKLTPDISLYANTSNGFQAYTDLGNNGRPLPPSLSRQIETGTKLDLFQHRARLTVAAYRIMLDHSYDQNSSQPPYPIVAGPGQSNQGFEIEFSGRVAPGLDLSSAYTRASVRNNDGTPATGQSRQLFNLWASYRFQNGLLHGFGAAGGVAARGRSLGQLSSGDTIDIPGQARVDMNVFYRARRWSVTLGVKNLLDRHLYSPYSPTFNETFLPLDSFVPLDRHRTYLLSGTVDF</sequence>
<dbReference type="Pfam" id="PF07715">
    <property type="entry name" value="Plug"/>
    <property type="match status" value="1"/>
</dbReference>
<dbReference type="GO" id="GO:0009279">
    <property type="term" value="C:cell outer membrane"/>
    <property type="evidence" value="ECO:0007669"/>
    <property type="project" value="UniProtKB-SubCell"/>
</dbReference>
<evidence type="ECO:0000256" key="6">
    <source>
        <dbReference type="ARBA" id="ARBA00022692"/>
    </source>
</evidence>
<dbReference type="InterPro" id="IPR010105">
    <property type="entry name" value="TonB_sidphr_rcpt"/>
</dbReference>
<keyword evidence="19" id="KW-1185">Reference proteome</keyword>
<dbReference type="Gene3D" id="2.40.170.20">
    <property type="entry name" value="TonB-dependent receptor, beta-barrel domain"/>
    <property type="match status" value="1"/>
</dbReference>
<evidence type="ECO:0000256" key="12">
    <source>
        <dbReference type="ARBA" id="ARBA00023170"/>
    </source>
</evidence>
<evidence type="ECO:0000256" key="9">
    <source>
        <dbReference type="ARBA" id="ARBA00023065"/>
    </source>
</evidence>
<evidence type="ECO:0000256" key="2">
    <source>
        <dbReference type="ARBA" id="ARBA00009810"/>
    </source>
</evidence>
<evidence type="ECO:0000256" key="5">
    <source>
        <dbReference type="ARBA" id="ARBA00022496"/>
    </source>
</evidence>
<dbReference type="InterPro" id="IPR039426">
    <property type="entry name" value="TonB-dep_rcpt-like"/>
</dbReference>
<protein>
    <submittedName>
        <fullName evidence="18">TonB-dependent siderophore receptor</fullName>
    </submittedName>
</protein>
<dbReference type="Gene3D" id="3.55.50.30">
    <property type="match status" value="1"/>
</dbReference>
<evidence type="ECO:0000256" key="1">
    <source>
        <dbReference type="ARBA" id="ARBA00004571"/>
    </source>
</evidence>
<dbReference type="CDD" id="cd01347">
    <property type="entry name" value="ligand_gated_channel"/>
    <property type="match status" value="1"/>
</dbReference>
<comment type="caution">
    <text evidence="18">The sequence shown here is derived from an EMBL/GenBank/DDBJ whole genome shotgun (WGS) entry which is preliminary data.</text>
</comment>
<dbReference type="InterPro" id="IPR000531">
    <property type="entry name" value="Beta-barrel_TonB"/>
</dbReference>
<proteinExistence type="inferred from homology"/>
<keyword evidence="13 14" id="KW-0998">Cell outer membrane</keyword>
<organism evidence="18 19">
    <name type="scientific">Dyella choica</name>
    <dbReference type="NCBI Taxonomy" id="1927959"/>
    <lineage>
        <taxon>Bacteria</taxon>
        <taxon>Pseudomonadati</taxon>
        <taxon>Pseudomonadota</taxon>
        <taxon>Gammaproteobacteria</taxon>
        <taxon>Lysobacterales</taxon>
        <taxon>Rhodanobacteraceae</taxon>
        <taxon>Dyella</taxon>
    </lineage>
</organism>
<dbReference type="GO" id="GO:0038023">
    <property type="term" value="F:signaling receptor activity"/>
    <property type="evidence" value="ECO:0007669"/>
    <property type="project" value="InterPro"/>
</dbReference>
<keyword evidence="11 14" id="KW-0472">Membrane</keyword>
<keyword evidence="4 14" id="KW-1134">Transmembrane beta strand</keyword>
<dbReference type="AlphaFoldDB" id="A0A3S0R2C1"/>
<evidence type="ECO:0000256" key="15">
    <source>
        <dbReference type="RuleBase" id="RU003357"/>
    </source>
</evidence>
<dbReference type="InterPro" id="IPR037066">
    <property type="entry name" value="Plug_dom_sf"/>
</dbReference>
<keyword evidence="6 14" id="KW-0812">Transmembrane</keyword>
<evidence type="ECO:0000256" key="13">
    <source>
        <dbReference type="ARBA" id="ARBA00023237"/>
    </source>
</evidence>
<dbReference type="InterPro" id="IPR012910">
    <property type="entry name" value="Plug_dom"/>
</dbReference>
<dbReference type="Pfam" id="PF00593">
    <property type="entry name" value="TonB_dep_Rec_b-barrel"/>
    <property type="match status" value="1"/>
</dbReference>
<evidence type="ECO:0000256" key="3">
    <source>
        <dbReference type="ARBA" id="ARBA00022448"/>
    </source>
</evidence>
<dbReference type="GO" id="GO:0015891">
    <property type="term" value="P:siderophore transport"/>
    <property type="evidence" value="ECO:0007669"/>
    <property type="project" value="InterPro"/>
</dbReference>
<evidence type="ECO:0000256" key="8">
    <source>
        <dbReference type="ARBA" id="ARBA00023004"/>
    </source>
</evidence>
<keyword evidence="3 14" id="KW-0813">Transport</keyword>
<dbReference type="Proteomes" id="UP000274358">
    <property type="component" value="Unassembled WGS sequence"/>
</dbReference>
<evidence type="ECO:0000259" key="17">
    <source>
        <dbReference type="Pfam" id="PF07715"/>
    </source>
</evidence>
<dbReference type="Gene3D" id="2.170.130.10">
    <property type="entry name" value="TonB-dependent receptor, plug domain"/>
    <property type="match status" value="1"/>
</dbReference>
<keyword evidence="8" id="KW-0408">Iron</keyword>
<keyword evidence="9" id="KW-0406">Ion transport</keyword>
<keyword evidence="7" id="KW-0732">Signal</keyword>
<evidence type="ECO:0000256" key="7">
    <source>
        <dbReference type="ARBA" id="ARBA00022729"/>
    </source>
</evidence>
<dbReference type="OrthoDB" id="127311at2"/>
<evidence type="ECO:0000256" key="4">
    <source>
        <dbReference type="ARBA" id="ARBA00022452"/>
    </source>
</evidence>
<feature type="domain" description="TonB-dependent receptor-like beta-barrel" evidence="16">
    <location>
        <begin position="352"/>
        <end position="769"/>
    </location>
</feature>
<dbReference type="InterPro" id="IPR036942">
    <property type="entry name" value="Beta-barrel_TonB_sf"/>
</dbReference>
<reference evidence="18 19" key="1">
    <citation type="submission" date="2018-12" db="EMBL/GenBank/DDBJ databases">
        <title>Dyella dinghuensis sp. nov. DHOA06 and Dyella choica sp. nov. 4M-K27, isolated from forest soil.</title>
        <authorList>
            <person name="Qiu L.-H."/>
            <person name="Gao Z.-H."/>
        </authorList>
    </citation>
    <scope>NUCLEOTIDE SEQUENCE [LARGE SCALE GENOMIC DNA]</scope>
    <source>
        <strain evidence="18 19">4M-K27</strain>
    </source>
</reference>
<evidence type="ECO:0000313" key="18">
    <source>
        <dbReference type="EMBL" id="RUL73085.1"/>
    </source>
</evidence>
<comment type="similarity">
    <text evidence="2 14 15">Belongs to the TonB-dependent receptor family.</text>
</comment>
<evidence type="ECO:0000256" key="10">
    <source>
        <dbReference type="ARBA" id="ARBA00023077"/>
    </source>
</evidence>
<dbReference type="GO" id="GO:0015344">
    <property type="term" value="F:siderophore uptake transmembrane transporter activity"/>
    <property type="evidence" value="ECO:0007669"/>
    <property type="project" value="TreeGrafter"/>
</dbReference>
<accession>A0A3S0R2C1</accession>